<proteinExistence type="predicted"/>
<organism evidence="1">
    <name type="scientific">Arundo donax</name>
    <name type="common">Giant reed</name>
    <name type="synonym">Donax arundinaceus</name>
    <dbReference type="NCBI Taxonomy" id="35708"/>
    <lineage>
        <taxon>Eukaryota</taxon>
        <taxon>Viridiplantae</taxon>
        <taxon>Streptophyta</taxon>
        <taxon>Embryophyta</taxon>
        <taxon>Tracheophyta</taxon>
        <taxon>Spermatophyta</taxon>
        <taxon>Magnoliopsida</taxon>
        <taxon>Liliopsida</taxon>
        <taxon>Poales</taxon>
        <taxon>Poaceae</taxon>
        <taxon>PACMAD clade</taxon>
        <taxon>Arundinoideae</taxon>
        <taxon>Arundineae</taxon>
        <taxon>Arundo</taxon>
    </lineage>
</organism>
<name>A0A0A8Y3T4_ARUDO</name>
<dbReference type="AlphaFoldDB" id="A0A0A8Y3T4"/>
<evidence type="ECO:0000313" key="1">
    <source>
        <dbReference type="EMBL" id="JAD18477.1"/>
    </source>
</evidence>
<sequence>MRDGVPALLQRSPHSVLLSVNKATASSVGSSVPLRDQRPE</sequence>
<dbReference type="EMBL" id="GBRH01279418">
    <property type="protein sequence ID" value="JAD18477.1"/>
    <property type="molecule type" value="Transcribed_RNA"/>
</dbReference>
<protein>
    <submittedName>
        <fullName evidence="1">Uncharacterized protein</fullName>
    </submittedName>
</protein>
<reference evidence="1" key="1">
    <citation type="submission" date="2014-09" db="EMBL/GenBank/DDBJ databases">
        <authorList>
            <person name="Magalhaes I.L.F."/>
            <person name="Oliveira U."/>
            <person name="Santos F.R."/>
            <person name="Vidigal T.H.D.A."/>
            <person name="Brescovit A.D."/>
            <person name="Santos A.J."/>
        </authorList>
    </citation>
    <scope>NUCLEOTIDE SEQUENCE</scope>
    <source>
        <tissue evidence="1">Shoot tissue taken approximately 20 cm above the soil surface</tissue>
    </source>
</reference>
<reference evidence="1" key="2">
    <citation type="journal article" date="2015" name="Data Brief">
        <title>Shoot transcriptome of the giant reed, Arundo donax.</title>
        <authorList>
            <person name="Barrero R.A."/>
            <person name="Guerrero F.D."/>
            <person name="Moolhuijzen P."/>
            <person name="Goolsby J.A."/>
            <person name="Tidwell J."/>
            <person name="Bellgard S.E."/>
            <person name="Bellgard M.I."/>
        </authorList>
    </citation>
    <scope>NUCLEOTIDE SEQUENCE</scope>
    <source>
        <tissue evidence="1">Shoot tissue taken approximately 20 cm above the soil surface</tissue>
    </source>
</reference>
<accession>A0A0A8Y3T4</accession>